<feature type="transmembrane region" description="Helical" evidence="1">
    <location>
        <begin position="225"/>
        <end position="243"/>
    </location>
</feature>
<dbReference type="InterPro" id="IPR016024">
    <property type="entry name" value="ARM-type_fold"/>
</dbReference>
<keyword evidence="1" id="KW-0472">Membrane</keyword>
<dbReference type="CDD" id="cd00038">
    <property type="entry name" value="CAP_ED"/>
    <property type="match status" value="1"/>
</dbReference>
<feature type="transmembrane region" description="Helical" evidence="1">
    <location>
        <begin position="21"/>
        <end position="38"/>
    </location>
</feature>
<dbReference type="InterPro" id="IPR014710">
    <property type="entry name" value="RmlC-like_jellyroll"/>
</dbReference>
<evidence type="ECO:0000259" key="2">
    <source>
        <dbReference type="PROSITE" id="PS50042"/>
    </source>
</evidence>
<feature type="transmembrane region" description="Helical" evidence="1">
    <location>
        <begin position="294"/>
        <end position="313"/>
    </location>
</feature>
<dbReference type="InterPro" id="IPR018490">
    <property type="entry name" value="cNMP-bd_dom_sf"/>
</dbReference>
<dbReference type="InterPro" id="IPR036259">
    <property type="entry name" value="MFS_trans_sf"/>
</dbReference>
<keyword evidence="4" id="KW-1185">Reference proteome</keyword>
<evidence type="ECO:0000313" key="3">
    <source>
        <dbReference type="EMBL" id="MBL6445900.1"/>
    </source>
</evidence>
<comment type="caution">
    <text evidence="3">The sequence shown here is derived from an EMBL/GenBank/DDBJ whole genome shotgun (WGS) entry which is preliminary data.</text>
</comment>
<dbReference type="SUPFAM" id="SSF48371">
    <property type="entry name" value="ARM repeat"/>
    <property type="match status" value="1"/>
</dbReference>
<dbReference type="EMBL" id="JAEUGD010000019">
    <property type="protein sequence ID" value="MBL6445900.1"/>
    <property type="molecule type" value="Genomic_DNA"/>
</dbReference>
<evidence type="ECO:0000256" key="1">
    <source>
        <dbReference type="SAM" id="Phobius"/>
    </source>
</evidence>
<proteinExistence type="predicted"/>
<feature type="transmembrane region" description="Helical" evidence="1">
    <location>
        <begin position="371"/>
        <end position="389"/>
    </location>
</feature>
<feature type="domain" description="Cyclic nucleotide-binding" evidence="2">
    <location>
        <begin position="927"/>
        <end position="1042"/>
    </location>
</feature>
<reference evidence="3" key="1">
    <citation type="submission" date="2021-01" db="EMBL/GenBank/DDBJ databases">
        <title>Fulvivirga kasyanovii gen. nov., sp nov., a novel member of the phylum Bacteroidetes isolated from seawater in a mussel farm.</title>
        <authorList>
            <person name="Zhao L.-H."/>
            <person name="Wang Z.-J."/>
        </authorList>
    </citation>
    <scope>NUCLEOTIDE SEQUENCE</scope>
    <source>
        <strain evidence="3">29W222</strain>
    </source>
</reference>
<dbReference type="InterPro" id="IPR000595">
    <property type="entry name" value="cNMP-bd_dom"/>
</dbReference>
<feature type="transmembrane region" description="Helical" evidence="1">
    <location>
        <begin position="86"/>
        <end position="108"/>
    </location>
</feature>
<keyword evidence="1" id="KW-1133">Transmembrane helix</keyword>
<organism evidence="3 4">
    <name type="scientific">Fulvivirga marina</name>
    <dbReference type="NCBI Taxonomy" id="2494733"/>
    <lineage>
        <taxon>Bacteria</taxon>
        <taxon>Pseudomonadati</taxon>
        <taxon>Bacteroidota</taxon>
        <taxon>Cytophagia</taxon>
        <taxon>Cytophagales</taxon>
        <taxon>Fulvivirgaceae</taxon>
        <taxon>Fulvivirga</taxon>
    </lineage>
</organism>
<dbReference type="InterPro" id="IPR011989">
    <property type="entry name" value="ARM-like"/>
</dbReference>
<feature type="transmembrane region" description="Helical" evidence="1">
    <location>
        <begin position="58"/>
        <end position="77"/>
    </location>
</feature>
<feature type="transmembrane region" description="Helical" evidence="1">
    <location>
        <begin position="181"/>
        <end position="204"/>
    </location>
</feature>
<protein>
    <recommendedName>
        <fullName evidence="2">Cyclic nucleotide-binding domain-containing protein</fullName>
    </recommendedName>
</protein>
<dbReference type="Gene3D" id="1.25.10.10">
    <property type="entry name" value="Leucine-rich Repeat Variant"/>
    <property type="match status" value="1"/>
</dbReference>
<feature type="transmembrane region" description="Helical" evidence="1">
    <location>
        <begin position="114"/>
        <end position="137"/>
    </location>
</feature>
<evidence type="ECO:0000313" key="4">
    <source>
        <dbReference type="Proteomes" id="UP000614216"/>
    </source>
</evidence>
<gene>
    <name evidence="3" type="ORF">JMN32_06250</name>
</gene>
<sequence length="1053" mass="120207">MGFNKKLLEVLNVEENDAVKIFLLLGMGFFIGIFLATLDVGASTLFLNNFDEKEELPVAILVSGILGIVTTAIYNYFQNKVSFRKLAIGSLFLITLILAGIEFGFRTTENLKPLYFFAFTFIVPSNFIVLLIFWGSFGRMFNLRKAKRVIGSVDTGQLIASIIALFSIPLMLKYISTQELLFISLVSIVGNLGMFFIITQKNLFIKKEHEKAQSINYGMIIKDKYIGLMSLFVIISMIAMNFVDYSFLNVTTTQFNEKELPKFLSYFEATVVIFSFLFQTFVTDKIIAIYGLKVSLLINPLLITIFTLMAIPIGYTFGYSEVSETFVIFFVIISMSKLFIASLKDALDGPAFKLYFLPIDSAVRFDVQTKIEGVITAFAGLVAGGLIILINNVKIFSLIHITIFTLPILAIWYFITRKMHHNYKETLQSTLIKNKGKHVSQKEYAINKVLENEINSKADESIIYGLKLMEKLEPALFESSIIRLTESDSRKVKAYANEKLKSLDIEFDRNKELHQLAKKAANDSEDSEVISVPANKLAKLSKSIKTTDRTLAAKLLRKLINDHNIFVLLELLRDIDPRVKMEAIITARKVQRPETWTILIELLDSPTYSNAAASALYESGEAALFTLETAFHKSGQSDQVMLKIVQIMGRIGGPEAIELLWKKIEYPDKRIVKQILLSFRYFNYQAQSREISNLTNLLENEIGKAIWNLAALIEIPGNETRFEQLRNAIKEEISNNEDTIYMILSIMYDPQSVQLVRENVETGTSDGIAFAIELLDLFLDPELKPKLFPLIDDIPIHDKVHQLQVHFPREDYSLIQVLNFILNKNYNQINRWTKACAIYSLVHYPEFRISKGLIAQLFNQDRLLHEVAGWVMYHKDQQAFEKISERLPDQRLKLIHESIENNSVHEGMKDGFFLSIEMVMFLKRLPVFKNIKGILLCDLVDKMYSTHLKAGKSLSIQHNDDEQIIIVAQGEALVMQEESEVQRLKTGEVFGHIFNLDDHREATHIMAFGDAVIFHLSVYNFYNVMANHHELAQGLIKNINYNHQKSFSLNVEN</sequence>
<dbReference type="Gene3D" id="2.60.120.10">
    <property type="entry name" value="Jelly Rolls"/>
    <property type="match status" value="1"/>
</dbReference>
<dbReference type="PROSITE" id="PS50042">
    <property type="entry name" value="CNMP_BINDING_3"/>
    <property type="match status" value="1"/>
</dbReference>
<dbReference type="RefSeq" id="WP_202855446.1">
    <property type="nucleotide sequence ID" value="NZ_JAEUGD010000019.1"/>
</dbReference>
<accession>A0A937FTV1</accession>
<dbReference type="Proteomes" id="UP000614216">
    <property type="component" value="Unassembled WGS sequence"/>
</dbReference>
<dbReference type="AlphaFoldDB" id="A0A937FTV1"/>
<feature type="transmembrane region" description="Helical" evidence="1">
    <location>
        <begin position="263"/>
        <end position="282"/>
    </location>
</feature>
<feature type="transmembrane region" description="Helical" evidence="1">
    <location>
        <begin position="158"/>
        <end position="175"/>
    </location>
</feature>
<feature type="transmembrane region" description="Helical" evidence="1">
    <location>
        <begin position="395"/>
        <end position="415"/>
    </location>
</feature>
<dbReference type="SUPFAM" id="SSF103473">
    <property type="entry name" value="MFS general substrate transporter"/>
    <property type="match status" value="1"/>
</dbReference>
<name>A0A937FTV1_9BACT</name>
<keyword evidence="1" id="KW-0812">Transmembrane</keyword>
<dbReference type="SUPFAM" id="SSF51206">
    <property type="entry name" value="cAMP-binding domain-like"/>
    <property type="match status" value="1"/>
</dbReference>